<dbReference type="GO" id="GO:0004930">
    <property type="term" value="F:G protein-coupled receptor activity"/>
    <property type="evidence" value="ECO:0007669"/>
    <property type="project" value="InterPro"/>
</dbReference>
<dbReference type="Gene3D" id="3.40.190.10">
    <property type="entry name" value="Periplasmic binding protein-like II"/>
    <property type="match status" value="2"/>
</dbReference>
<dbReference type="InterPro" id="IPR044440">
    <property type="entry name" value="GABAb_receptor_plant_PBP1"/>
</dbReference>
<feature type="region of interest" description="Disordered" evidence="13">
    <location>
        <begin position="694"/>
        <end position="720"/>
    </location>
</feature>
<dbReference type="InterPro" id="IPR000337">
    <property type="entry name" value="GPCR_3"/>
</dbReference>
<evidence type="ECO:0000256" key="12">
    <source>
        <dbReference type="ARBA" id="ARBA00049638"/>
    </source>
</evidence>
<dbReference type="InterPro" id="IPR001320">
    <property type="entry name" value="Iontro_rcpt_C"/>
</dbReference>
<dbReference type="SUPFAM" id="SSF53850">
    <property type="entry name" value="Periplasmic binding protein-like II"/>
    <property type="match status" value="1"/>
</dbReference>
<dbReference type="Pfam" id="PF01094">
    <property type="entry name" value="ANF_receptor"/>
    <property type="match status" value="1"/>
</dbReference>
<keyword evidence="11" id="KW-0407">Ion channel</keyword>
<sequence>MFLQHLSNCSTSTPAQNAGITVPISFHVGIILDLETWNGKMSYTCISTAIEDFYALNYLYRSRMVLHPKDSKGVASAVVAAMDLLKDGVQAIVGPQMSAQAEVVAELGNKSHVPVVSFSATSPSLSRTHLPYFIRMTQDDSYQLDAIVSLIHAFKWKNVILVYEETDYGKAIIPFLVDKFQIINVHVSYRCAIHPSASEDHILKEVHKLSEMTVRVFIVHMSSPLGPRFFLKVKQMGLMSEGLKTYIPKSKELDKFWVRIIQKTDLESATFNNLNIYCLHAYDTITALATAAERVSANSNFQEPRKCENLTDSSDLGVSEIGPDLLKEILNSKFKGFIGNIHLVDGQLQPLIFQIVNVERVEREIGFWVPMIGISQKPYVRTTKKLGTIIWPGDSTVVPKGWVIPPGGKKLKIGYPVKQTFTEFVKVEFNHTSNEISVTGYCIDIFKAVIEALPYEVSYEFVPILKTNDENKGNSYNDLVQLVNLQKYDAVVGDITITANRSFQSLYKLLTEDNGQSNIKDARDLVKSGVYVGYQKGSLVEMLLKQLNFDESQLKVYNSLEEYDEALSKGSKKGGVTAIFDEIPYIKLLLTKYCGKYKRIGRPIEMDGFGLVFPRGSTLVPDINRAILSIKREKMVQIESLWLGSEKTCADSISSDDTLTLERLKGLFVPFFIILFSILILSLWTFPRTIAPAGNQAPNEQQDQAPPNPNPAPGMEGPLNQAPVVQAEVPLVVAIEAPPDVAQLA</sequence>
<dbReference type="EMBL" id="JABWDY010014818">
    <property type="protein sequence ID" value="KAF5197310.1"/>
    <property type="molecule type" value="Genomic_DNA"/>
</dbReference>
<dbReference type="PRINTS" id="PR00248">
    <property type="entry name" value="GPCRMGR"/>
</dbReference>
<comment type="caution">
    <text evidence="17">The sequence shown here is derived from an EMBL/GenBank/DDBJ whole genome shotgun (WGS) entry which is preliminary data.</text>
</comment>
<organism evidence="17 18">
    <name type="scientific">Thalictrum thalictroides</name>
    <name type="common">Rue-anemone</name>
    <name type="synonym">Anemone thalictroides</name>
    <dbReference type="NCBI Taxonomy" id="46969"/>
    <lineage>
        <taxon>Eukaryota</taxon>
        <taxon>Viridiplantae</taxon>
        <taxon>Streptophyta</taxon>
        <taxon>Embryophyta</taxon>
        <taxon>Tracheophyta</taxon>
        <taxon>Spermatophyta</taxon>
        <taxon>Magnoliopsida</taxon>
        <taxon>Ranunculales</taxon>
        <taxon>Ranunculaceae</taxon>
        <taxon>Thalictroideae</taxon>
        <taxon>Thalictrum</taxon>
    </lineage>
</organism>
<keyword evidence="10" id="KW-1071">Ligand-gated ion channel</keyword>
<evidence type="ECO:0000256" key="10">
    <source>
        <dbReference type="ARBA" id="ARBA00023286"/>
    </source>
</evidence>
<evidence type="ECO:0000256" key="7">
    <source>
        <dbReference type="ARBA" id="ARBA00023136"/>
    </source>
</evidence>
<evidence type="ECO:0000256" key="13">
    <source>
        <dbReference type="SAM" id="MobiDB-lite"/>
    </source>
</evidence>
<accession>A0A7J6WL29</accession>
<evidence type="ECO:0000259" key="15">
    <source>
        <dbReference type="SMART" id="SM00062"/>
    </source>
</evidence>
<evidence type="ECO:0000256" key="4">
    <source>
        <dbReference type="ARBA" id="ARBA00022692"/>
    </source>
</evidence>
<dbReference type="SMART" id="SM00062">
    <property type="entry name" value="PBPb"/>
    <property type="match status" value="1"/>
</dbReference>
<evidence type="ECO:0000313" key="17">
    <source>
        <dbReference type="EMBL" id="KAF5197310.1"/>
    </source>
</evidence>
<keyword evidence="3" id="KW-0813">Transport</keyword>
<evidence type="ECO:0000259" key="16">
    <source>
        <dbReference type="SMART" id="SM00079"/>
    </source>
</evidence>
<feature type="domain" description="Solute-binding protein family 3/N-terminal" evidence="15">
    <location>
        <begin position="410"/>
        <end position="646"/>
    </location>
</feature>
<evidence type="ECO:0000256" key="5">
    <source>
        <dbReference type="ARBA" id="ARBA00022989"/>
    </source>
</evidence>
<dbReference type="PANTHER" id="PTHR34836:SF1">
    <property type="entry name" value="OS09G0428600 PROTEIN"/>
    <property type="match status" value="1"/>
</dbReference>
<proteinExistence type="predicted"/>
<dbReference type="GO" id="GO:0016020">
    <property type="term" value="C:membrane"/>
    <property type="evidence" value="ECO:0007669"/>
    <property type="project" value="UniProtKB-SubCell"/>
</dbReference>
<feature type="compositionally biased region" description="Low complexity" evidence="13">
    <location>
        <begin position="695"/>
        <end position="705"/>
    </location>
</feature>
<dbReference type="GO" id="GO:0015276">
    <property type="term" value="F:ligand-gated monoatomic ion channel activity"/>
    <property type="evidence" value="ECO:0007669"/>
    <property type="project" value="InterPro"/>
</dbReference>
<comment type="function">
    <text evidence="12">Glutamate-gated receptor that probably acts as a non-selective cation channel. May be involved in light-signal transduction and calcium homeostasis via the regulation of calcium influx into cells.</text>
</comment>
<keyword evidence="5 14" id="KW-1133">Transmembrane helix</keyword>
<dbReference type="SMART" id="SM00079">
    <property type="entry name" value="PBPe"/>
    <property type="match status" value="1"/>
</dbReference>
<feature type="transmembrane region" description="Helical" evidence="14">
    <location>
        <begin position="667"/>
        <end position="686"/>
    </location>
</feature>
<evidence type="ECO:0000256" key="11">
    <source>
        <dbReference type="ARBA" id="ARBA00023303"/>
    </source>
</evidence>
<dbReference type="CDD" id="cd13686">
    <property type="entry name" value="GluR_Plant"/>
    <property type="match status" value="1"/>
</dbReference>
<name>A0A7J6WL29_THATH</name>
<dbReference type="OrthoDB" id="1923645at2759"/>
<dbReference type="Gene3D" id="3.40.50.2300">
    <property type="match status" value="3"/>
</dbReference>
<protein>
    <submittedName>
        <fullName evidence="17">Glutamate receptor 2.2</fullName>
    </submittedName>
</protein>
<evidence type="ECO:0000256" key="6">
    <source>
        <dbReference type="ARBA" id="ARBA00023065"/>
    </source>
</evidence>
<keyword evidence="4 14" id="KW-0812">Transmembrane</keyword>
<keyword evidence="18" id="KW-1185">Reference proteome</keyword>
<comment type="subcellular location">
    <subcellularLocation>
        <location evidence="1">Membrane</location>
        <topology evidence="1">Multi-pass membrane protein</topology>
    </subcellularLocation>
</comment>
<dbReference type="AlphaFoldDB" id="A0A7J6WL29"/>
<dbReference type="PANTHER" id="PTHR34836">
    <property type="entry name" value="OS06G0188250 PROTEIN"/>
    <property type="match status" value="1"/>
</dbReference>
<dbReference type="CDD" id="cd19990">
    <property type="entry name" value="PBP1_GABAb_receptor_plant"/>
    <property type="match status" value="1"/>
</dbReference>
<evidence type="ECO:0000256" key="3">
    <source>
        <dbReference type="ARBA" id="ARBA00022448"/>
    </source>
</evidence>
<feature type="domain" description="Ionotropic glutamate receptor C-terminal" evidence="16">
    <location>
        <begin position="410"/>
        <end position="645"/>
    </location>
</feature>
<gene>
    <name evidence="17" type="ORF">FRX31_013101</name>
</gene>
<evidence type="ECO:0000256" key="1">
    <source>
        <dbReference type="ARBA" id="ARBA00004141"/>
    </source>
</evidence>
<evidence type="ECO:0000256" key="14">
    <source>
        <dbReference type="SAM" id="Phobius"/>
    </source>
</evidence>
<evidence type="ECO:0000313" key="18">
    <source>
        <dbReference type="Proteomes" id="UP000554482"/>
    </source>
</evidence>
<dbReference type="InterPro" id="IPR015683">
    <property type="entry name" value="Ionotropic_Glu_rcpt"/>
</dbReference>
<reference evidence="17 18" key="1">
    <citation type="submission" date="2020-06" db="EMBL/GenBank/DDBJ databases">
        <title>Transcriptomic and genomic resources for Thalictrum thalictroides and T. hernandezii: Facilitating candidate gene discovery in an emerging model plant lineage.</title>
        <authorList>
            <person name="Arias T."/>
            <person name="Riano-Pachon D.M."/>
            <person name="Di Stilio V.S."/>
        </authorList>
    </citation>
    <scope>NUCLEOTIDE SEQUENCE [LARGE SCALE GENOMIC DNA]</scope>
    <source>
        <strain evidence="18">cv. WT478/WT964</strain>
        <tissue evidence="17">Leaves</tissue>
    </source>
</reference>
<dbReference type="SUPFAM" id="SSF53822">
    <property type="entry name" value="Periplasmic binding protein-like I"/>
    <property type="match status" value="1"/>
</dbReference>
<evidence type="ECO:0000256" key="9">
    <source>
        <dbReference type="ARBA" id="ARBA00023180"/>
    </source>
</evidence>
<dbReference type="InterPro" id="IPR001638">
    <property type="entry name" value="Solute-binding_3/MltF_N"/>
</dbReference>
<keyword evidence="7 14" id="KW-0472">Membrane</keyword>
<dbReference type="InterPro" id="IPR028082">
    <property type="entry name" value="Peripla_BP_I"/>
</dbReference>
<evidence type="ECO:0000256" key="8">
    <source>
        <dbReference type="ARBA" id="ARBA00023170"/>
    </source>
</evidence>
<comment type="subunit">
    <text evidence="2">May form heteromers.</text>
</comment>
<keyword evidence="9" id="KW-0325">Glycoprotein</keyword>
<keyword evidence="8 17" id="KW-0675">Receptor</keyword>
<dbReference type="Proteomes" id="UP000554482">
    <property type="component" value="Unassembled WGS sequence"/>
</dbReference>
<dbReference type="InterPro" id="IPR001828">
    <property type="entry name" value="ANF_lig-bd_rcpt"/>
</dbReference>
<keyword evidence="6" id="KW-0406">Ion transport</keyword>
<evidence type="ECO:0000256" key="2">
    <source>
        <dbReference type="ARBA" id="ARBA00011095"/>
    </source>
</evidence>